<evidence type="ECO:0000256" key="1">
    <source>
        <dbReference type="SAM" id="MobiDB-lite"/>
    </source>
</evidence>
<feature type="compositionally biased region" description="Basic residues" evidence="1">
    <location>
        <begin position="236"/>
        <end position="248"/>
    </location>
</feature>
<sequence>MASGKTLSTGTMNLRFMQNALRAQQIQAAELPKAEFKDDGQWEVPQAVRDAWGLTSSSKSRDSDVHEESYLPFLFQADEDDAAPSSSGSSSQVKGRRVFGKHGKELEGVKTSEETTTENSGLPVESPEHTNGRKIHPRPVAISGKSGGFLRGFDQLEKSSKPKKSAKDLVFESGGVGSDLRSAQKLSDETSAVAPAPGSTTGFLKPAGVDAPTSVREPKPKRKREANATAESSRERPKKNKKLKQAPS</sequence>
<reference evidence="2 3" key="1">
    <citation type="submission" date="2019-01" db="EMBL/GenBank/DDBJ databases">
        <title>Draft genome sequence of Psathyrella aberdarensis IHI B618.</title>
        <authorList>
            <person name="Buettner E."/>
            <person name="Kellner H."/>
        </authorList>
    </citation>
    <scope>NUCLEOTIDE SEQUENCE [LARGE SCALE GENOMIC DNA]</scope>
    <source>
        <strain evidence="2 3">IHI B618</strain>
    </source>
</reference>
<gene>
    <name evidence="2" type="ORF">EST38_g7845</name>
</gene>
<feature type="compositionally biased region" description="Basic and acidic residues" evidence="1">
    <location>
        <begin position="154"/>
        <end position="170"/>
    </location>
</feature>
<feature type="region of interest" description="Disordered" evidence="1">
    <location>
        <begin position="76"/>
        <end position="248"/>
    </location>
</feature>
<dbReference type="Proteomes" id="UP000290288">
    <property type="component" value="Unassembled WGS sequence"/>
</dbReference>
<keyword evidence="3" id="KW-1185">Reference proteome</keyword>
<dbReference type="Pfam" id="PF10175">
    <property type="entry name" value="MPP6"/>
    <property type="match status" value="1"/>
</dbReference>
<name>A0A4Q2DE41_9AGAR</name>
<dbReference type="OrthoDB" id="3251271at2759"/>
<comment type="caution">
    <text evidence="2">The sequence shown here is derived from an EMBL/GenBank/DDBJ whole genome shotgun (WGS) entry which is preliminary data.</text>
</comment>
<dbReference type="AlphaFoldDB" id="A0A4Q2DE41"/>
<feature type="compositionally biased region" description="Basic and acidic residues" evidence="1">
    <location>
        <begin position="102"/>
        <end position="113"/>
    </location>
</feature>
<accession>A0A4Q2DE41</accession>
<protein>
    <submittedName>
        <fullName evidence="2">Uncharacterized protein</fullName>
    </submittedName>
</protein>
<proteinExistence type="predicted"/>
<dbReference type="STRING" id="2316362.A0A4Q2DE41"/>
<evidence type="ECO:0000313" key="2">
    <source>
        <dbReference type="EMBL" id="RXW18010.1"/>
    </source>
</evidence>
<dbReference type="EMBL" id="SDEE01000296">
    <property type="protein sequence ID" value="RXW18010.1"/>
    <property type="molecule type" value="Genomic_DNA"/>
</dbReference>
<evidence type="ECO:0000313" key="3">
    <source>
        <dbReference type="Proteomes" id="UP000290288"/>
    </source>
</evidence>
<organism evidence="2 3">
    <name type="scientific">Candolleomyces aberdarensis</name>
    <dbReference type="NCBI Taxonomy" id="2316362"/>
    <lineage>
        <taxon>Eukaryota</taxon>
        <taxon>Fungi</taxon>
        <taxon>Dikarya</taxon>
        <taxon>Basidiomycota</taxon>
        <taxon>Agaricomycotina</taxon>
        <taxon>Agaricomycetes</taxon>
        <taxon>Agaricomycetidae</taxon>
        <taxon>Agaricales</taxon>
        <taxon>Agaricineae</taxon>
        <taxon>Psathyrellaceae</taxon>
        <taxon>Candolleomyces</taxon>
    </lineage>
</organism>